<comment type="caution">
    <text evidence="3">The sequence shown here is derived from an EMBL/GenBank/DDBJ whole genome shotgun (WGS) entry which is preliminary data.</text>
</comment>
<dbReference type="GeneID" id="84572841"/>
<dbReference type="InterPro" id="IPR016181">
    <property type="entry name" value="Acyl_CoA_acyltransferase"/>
</dbReference>
<sequence length="360" mass="39512">MTFKFDAPEVAGVSARVMTPAATNVRAHAYLRVLNRLAERYTLADVTDHSPFAPYLTFDPSRGDMGLILEDERRLPVASMWVSFITAKGFIADSVPEMVLSVEPNWRGKGIGGWLIKQAVNYGRTHGWQGISVSVESESPARRLYARNEFVTQSDEGVMLRTLSPLITAVAVYCGSVMGERPEFAEAAAELGEELARRNITMVYGGASVGLMGEAASACLAAGGEVIGVMPRGLADLELVHPHLSRLELTDDILARKTRMEELADAFVALPGGMGTLEEVSEVLVRQQLGPYTGPVALYNVEDYWTPFLTALRAMEEEGFIWERYLDAIVVADSLDGLFDGFNRWANPGLKWRKGGLRNH</sequence>
<dbReference type="EMBL" id="UARK01000001">
    <property type="protein sequence ID" value="SPW24370.1"/>
    <property type="molecule type" value="Genomic_DNA"/>
</dbReference>
<evidence type="ECO:0000313" key="3">
    <source>
        <dbReference type="EMBL" id="SPW24370.1"/>
    </source>
</evidence>
<reference evidence="3 4" key="1">
    <citation type="submission" date="2018-06" db="EMBL/GenBank/DDBJ databases">
        <authorList>
            <consortium name="Pathogen Informatics"/>
            <person name="Doyle S."/>
        </authorList>
    </citation>
    <scope>NUCLEOTIDE SEQUENCE [LARGE SCALE GENOMIC DNA]</scope>
    <source>
        <strain evidence="3 4">NCTC10254</strain>
    </source>
</reference>
<comment type="similarity">
    <text evidence="1">Belongs to the LOG family.</text>
</comment>
<dbReference type="Proteomes" id="UP000249886">
    <property type="component" value="Unassembled WGS sequence"/>
</dbReference>
<dbReference type="GO" id="GO:0009691">
    <property type="term" value="P:cytokinin biosynthetic process"/>
    <property type="evidence" value="ECO:0007669"/>
    <property type="project" value="InterPro"/>
</dbReference>
<dbReference type="GO" id="GO:0005829">
    <property type="term" value="C:cytosol"/>
    <property type="evidence" value="ECO:0007669"/>
    <property type="project" value="TreeGrafter"/>
</dbReference>
<dbReference type="CDD" id="cd04301">
    <property type="entry name" value="NAT_SF"/>
    <property type="match status" value="1"/>
</dbReference>
<dbReference type="NCBIfam" id="TIGR00730">
    <property type="entry name" value="Rossman fold protein, TIGR00730 family"/>
    <property type="match status" value="1"/>
</dbReference>
<dbReference type="Gene3D" id="3.40.630.30">
    <property type="match status" value="1"/>
</dbReference>
<dbReference type="Pfam" id="PF03641">
    <property type="entry name" value="Lysine_decarbox"/>
    <property type="match status" value="1"/>
</dbReference>
<evidence type="ECO:0000259" key="2">
    <source>
        <dbReference type="PROSITE" id="PS51186"/>
    </source>
</evidence>
<dbReference type="AlphaFoldDB" id="A0A3S4XU77"/>
<protein>
    <submittedName>
        <fullName evidence="3">Rossmann fold nucleotide-binding protein</fullName>
    </submittedName>
</protein>
<dbReference type="PANTHER" id="PTHR31223:SF70">
    <property type="entry name" value="LOG FAMILY PROTEIN YJL055W"/>
    <property type="match status" value="1"/>
</dbReference>
<dbReference type="InterPro" id="IPR000182">
    <property type="entry name" value="GNAT_dom"/>
</dbReference>
<name>A0A3S4XU77_9CORY</name>
<dbReference type="PROSITE" id="PS51186">
    <property type="entry name" value="GNAT"/>
    <property type="match status" value="1"/>
</dbReference>
<gene>
    <name evidence="3" type="primary">yvdD_1</name>
    <name evidence="3" type="ORF">NCTC10254_00748</name>
</gene>
<accession>A0A3S4XU77</accession>
<dbReference type="RefSeq" id="WP_005524615.1">
    <property type="nucleotide sequence ID" value="NZ_CAJPQJ010000007.1"/>
</dbReference>
<dbReference type="PANTHER" id="PTHR31223">
    <property type="entry name" value="LOG FAMILY PROTEIN YJL055W"/>
    <property type="match status" value="1"/>
</dbReference>
<feature type="domain" description="N-acetyltransferase" evidence="2">
    <location>
        <begin position="17"/>
        <end position="196"/>
    </location>
</feature>
<dbReference type="SUPFAM" id="SSF55729">
    <property type="entry name" value="Acyl-CoA N-acyltransferases (Nat)"/>
    <property type="match status" value="1"/>
</dbReference>
<dbReference type="InterPro" id="IPR005269">
    <property type="entry name" value="LOG"/>
</dbReference>
<dbReference type="InterPro" id="IPR031100">
    <property type="entry name" value="LOG_fam"/>
</dbReference>
<proteinExistence type="inferred from homology"/>
<evidence type="ECO:0000313" key="4">
    <source>
        <dbReference type="Proteomes" id="UP000249886"/>
    </source>
</evidence>
<dbReference type="GO" id="GO:0016747">
    <property type="term" value="F:acyltransferase activity, transferring groups other than amino-acyl groups"/>
    <property type="evidence" value="ECO:0007669"/>
    <property type="project" value="InterPro"/>
</dbReference>
<dbReference type="SUPFAM" id="SSF102405">
    <property type="entry name" value="MCP/YpsA-like"/>
    <property type="match status" value="1"/>
</dbReference>
<dbReference type="Pfam" id="PF13508">
    <property type="entry name" value="Acetyltransf_7"/>
    <property type="match status" value="1"/>
</dbReference>
<organism evidence="3 4">
    <name type="scientific">Corynebacterium matruchotii</name>
    <dbReference type="NCBI Taxonomy" id="43768"/>
    <lineage>
        <taxon>Bacteria</taxon>
        <taxon>Bacillati</taxon>
        <taxon>Actinomycetota</taxon>
        <taxon>Actinomycetes</taxon>
        <taxon>Mycobacteriales</taxon>
        <taxon>Corynebacteriaceae</taxon>
        <taxon>Corynebacterium</taxon>
    </lineage>
</organism>
<dbReference type="GO" id="GO:0016799">
    <property type="term" value="F:hydrolase activity, hydrolyzing N-glycosyl compounds"/>
    <property type="evidence" value="ECO:0007669"/>
    <property type="project" value="TreeGrafter"/>
</dbReference>
<evidence type="ECO:0000256" key="1">
    <source>
        <dbReference type="ARBA" id="ARBA00006763"/>
    </source>
</evidence>
<dbReference type="Gene3D" id="3.40.50.450">
    <property type="match status" value="1"/>
</dbReference>